<gene>
    <name evidence="3" type="primary">ARMH1</name>
</gene>
<keyword evidence="2" id="KW-1185">Reference proteome</keyword>
<dbReference type="KEGG" id="pmrn:116943652"/>
<name>A0AAJ7T7B8_PETMA</name>
<dbReference type="InterPro" id="IPR016024">
    <property type="entry name" value="ARM-type_fold"/>
</dbReference>
<dbReference type="InterPro" id="IPR011989">
    <property type="entry name" value="ARM-like"/>
</dbReference>
<organism evidence="2 3">
    <name type="scientific">Petromyzon marinus</name>
    <name type="common">Sea lamprey</name>
    <dbReference type="NCBI Taxonomy" id="7757"/>
    <lineage>
        <taxon>Eukaryota</taxon>
        <taxon>Metazoa</taxon>
        <taxon>Chordata</taxon>
        <taxon>Craniata</taxon>
        <taxon>Vertebrata</taxon>
        <taxon>Cyclostomata</taxon>
        <taxon>Hyperoartia</taxon>
        <taxon>Petromyzontiformes</taxon>
        <taxon>Petromyzontidae</taxon>
        <taxon>Petromyzon</taxon>
    </lineage>
</organism>
<dbReference type="PANTHER" id="PTHR34258">
    <property type="entry name" value="ARMADILLO-LIKE HELICAL DOMAIN CONTAINING PROTEIN 1"/>
    <property type="match status" value="1"/>
</dbReference>
<sequence>MEVSPNRRHLSREERSQTMQVAEPAGERGGCGPVARPRASGRTRGSLAAWLARWDGGKEVVRARLLSSMLEAHAGESVAELEVALGPGGASLVLARLGAWLRVTYLSRTCLLLQLRVLSLFLCASGGRQLALEFAECGGTSALLEIIANSSKGGEAECAVTLEVLLAMCTSTGRMLKELLCQSHGVRVVAECLARMEGEASRKAARLLLEALAFGNPKYKCHVTYALIALLSCRAAHAKHAALQTLRTLQPLVKNAHPILVKPLLQVLSSPHLDVQYEAIALITELMESPLHSNLLSGLLALLKPGPLDQDQSAPAILHDPATPRLPEPLPVYVQQAAAAKAISALCAASQQWASELVDLGAAHYLLVAMGNQHYVHSRWQAMKTLKMLLQVCPKMEDPVKTSMGEALYASFMHNMDALSVNMDAVQADILSSNKLRYQPLGS</sequence>
<dbReference type="RefSeq" id="XP_032812577.1">
    <property type="nucleotide sequence ID" value="XM_032956686.1"/>
</dbReference>
<dbReference type="GeneID" id="116943652"/>
<dbReference type="PANTHER" id="PTHR34258:SF1">
    <property type="entry name" value="ARMADILLO-LIKE HELICAL DOMAIN CONTAINING PROTEIN 1"/>
    <property type="match status" value="1"/>
</dbReference>
<dbReference type="InterPro" id="IPR041090">
    <property type="entry name" value="DUF5578"/>
</dbReference>
<dbReference type="AlphaFoldDB" id="A0AAJ7T7B8"/>
<protein>
    <submittedName>
        <fullName evidence="3">Armadillo-like helical domain containing protein 1</fullName>
    </submittedName>
</protein>
<dbReference type="Proteomes" id="UP001318040">
    <property type="component" value="Chromosome 18"/>
</dbReference>
<feature type="compositionally biased region" description="Basic residues" evidence="1">
    <location>
        <begin position="1"/>
        <end position="10"/>
    </location>
</feature>
<dbReference type="SUPFAM" id="SSF48371">
    <property type="entry name" value="ARM repeat"/>
    <property type="match status" value="1"/>
</dbReference>
<reference evidence="3" key="1">
    <citation type="submission" date="2025-08" db="UniProtKB">
        <authorList>
            <consortium name="RefSeq"/>
        </authorList>
    </citation>
    <scope>IDENTIFICATION</scope>
    <source>
        <tissue evidence="3">Sperm</tissue>
    </source>
</reference>
<proteinExistence type="predicted"/>
<dbReference type="Pfam" id="PF17741">
    <property type="entry name" value="DUF5578"/>
    <property type="match status" value="1"/>
</dbReference>
<feature type="region of interest" description="Disordered" evidence="1">
    <location>
        <begin position="1"/>
        <end position="40"/>
    </location>
</feature>
<dbReference type="CTD" id="339541"/>
<dbReference type="Gene3D" id="1.25.10.10">
    <property type="entry name" value="Leucine-rich Repeat Variant"/>
    <property type="match status" value="2"/>
</dbReference>
<evidence type="ECO:0000313" key="3">
    <source>
        <dbReference type="RefSeq" id="XP_032812577.1"/>
    </source>
</evidence>
<evidence type="ECO:0000313" key="2">
    <source>
        <dbReference type="Proteomes" id="UP001318040"/>
    </source>
</evidence>
<accession>A0AAJ7T7B8</accession>
<evidence type="ECO:0000256" key="1">
    <source>
        <dbReference type="SAM" id="MobiDB-lite"/>
    </source>
</evidence>